<sequence length="355" mass="35581">MGGRPRGLLVEFVPAVLILAVLIAPLALAAIAVVATRRLRGGLLALALAGLGFLTALGATALQVAFVGDSTVPIWTGAGISLMWLGGIAAAVLGLSTLRRGAAVLAALVAAGVLVAVAPSIVALALGRTAVGPAPERTLPAFVEAEARTDPRVGTLRLDPTADGGLRATVERGSGARLDQQSTLASTRRELTDATDEIATLAGNLVSRSGFDAAPAISELGLSFVLLGPGDGGDASAAVEDRARSALDGNPQVVAVGETDFGPLWRFAAAEADAPGSRIPEPPPLAWWVVAGQLLVVGAALLLSIPTGGGREPDRRPPSTRRRRRADAAAAAAATAAAAGTTPTDEGGEARAEDA</sequence>
<keyword evidence="2" id="KW-0812">Transmembrane</keyword>
<evidence type="ECO:0000313" key="3">
    <source>
        <dbReference type="EMBL" id="BDZ53717.1"/>
    </source>
</evidence>
<feature type="region of interest" description="Disordered" evidence="1">
    <location>
        <begin position="306"/>
        <end position="355"/>
    </location>
</feature>
<dbReference type="EMBL" id="AP027734">
    <property type="protein sequence ID" value="BDZ53717.1"/>
    <property type="molecule type" value="Genomic_DNA"/>
</dbReference>
<dbReference type="RefSeq" id="WP_286329391.1">
    <property type="nucleotide sequence ID" value="NZ_AP027734.1"/>
</dbReference>
<name>A0ABN6YC68_9MICO</name>
<evidence type="ECO:0000256" key="1">
    <source>
        <dbReference type="SAM" id="MobiDB-lite"/>
    </source>
</evidence>
<reference evidence="4" key="1">
    <citation type="journal article" date="2019" name="Int. J. Syst. Evol. Microbiol.">
        <title>The Global Catalogue of Microorganisms (GCM) 10K type strain sequencing project: providing services to taxonomists for standard genome sequencing and annotation.</title>
        <authorList>
            <consortium name="The Broad Institute Genomics Platform"/>
            <consortium name="The Broad Institute Genome Sequencing Center for Infectious Disease"/>
            <person name="Wu L."/>
            <person name="Ma J."/>
        </authorList>
    </citation>
    <scope>NUCLEOTIDE SEQUENCE [LARGE SCALE GENOMIC DNA]</scope>
    <source>
        <strain evidence="4">NBRC 109019</strain>
    </source>
</reference>
<feature type="compositionally biased region" description="Low complexity" evidence="1">
    <location>
        <begin position="328"/>
        <end position="345"/>
    </location>
</feature>
<keyword evidence="4" id="KW-1185">Reference proteome</keyword>
<dbReference type="Proteomes" id="UP001321477">
    <property type="component" value="Chromosome"/>
</dbReference>
<keyword evidence="2" id="KW-1133">Transmembrane helix</keyword>
<organism evidence="3 4">
    <name type="scientific">Agromyces marinus</name>
    <dbReference type="NCBI Taxonomy" id="1389020"/>
    <lineage>
        <taxon>Bacteria</taxon>
        <taxon>Bacillati</taxon>
        <taxon>Actinomycetota</taxon>
        <taxon>Actinomycetes</taxon>
        <taxon>Micrococcales</taxon>
        <taxon>Microbacteriaceae</taxon>
        <taxon>Agromyces</taxon>
    </lineage>
</organism>
<protein>
    <submittedName>
        <fullName evidence="3">Uncharacterized protein</fullName>
    </submittedName>
</protein>
<keyword evidence="2" id="KW-0472">Membrane</keyword>
<gene>
    <name evidence="3" type="ORF">GCM10025870_07900</name>
</gene>
<feature type="transmembrane region" description="Helical" evidence="2">
    <location>
        <begin position="12"/>
        <end position="36"/>
    </location>
</feature>
<feature type="transmembrane region" description="Helical" evidence="2">
    <location>
        <begin position="72"/>
        <end position="95"/>
    </location>
</feature>
<evidence type="ECO:0000313" key="4">
    <source>
        <dbReference type="Proteomes" id="UP001321477"/>
    </source>
</evidence>
<feature type="transmembrane region" description="Helical" evidence="2">
    <location>
        <begin position="43"/>
        <end position="66"/>
    </location>
</feature>
<feature type="transmembrane region" description="Helical" evidence="2">
    <location>
        <begin position="102"/>
        <end position="126"/>
    </location>
</feature>
<proteinExistence type="predicted"/>
<evidence type="ECO:0000256" key="2">
    <source>
        <dbReference type="SAM" id="Phobius"/>
    </source>
</evidence>
<accession>A0ABN6YC68</accession>